<dbReference type="FunFam" id="1.10.10.10:FF:000018">
    <property type="entry name" value="DNA-binding response regulator ResD"/>
    <property type="match status" value="1"/>
</dbReference>
<dbReference type="InterPro" id="IPR039420">
    <property type="entry name" value="WalR-like"/>
</dbReference>
<dbReference type="EMBL" id="MEUB01000015">
    <property type="protein sequence ID" value="OGC23712.1"/>
    <property type="molecule type" value="Genomic_DNA"/>
</dbReference>
<dbReference type="Gene3D" id="3.40.50.2300">
    <property type="match status" value="1"/>
</dbReference>
<dbReference type="InterPro" id="IPR011006">
    <property type="entry name" value="CheY-like_superfamily"/>
</dbReference>
<feature type="domain" description="Response regulatory" evidence="8">
    <location>
        <begin position="3"/>
        <end position="119"/>
    </location>
</feature>
<evidence type="ECO:0000259" key="8">
    <source>
        <dbReference type="PROSITE" id="PS50110"/>
    </source>
</evidence>
<dbReference type="GO" id="GO:0005829">
    <property type="term" value="C:cytosol"/>
    <property type="evidence" value="ECO:0007669"/>
    <property type="project" value="TreeGrafter"/>
</dbReference>
<sequence>MQEILIIDDEKDIVSAIEYNLIKEGFKVSKAFDGHHGLKLAKDKIPQLILLDLMLPGIPGLEICKILKSETKTKNIPIIMLTAKGTETDKVVGLELGADDYITKPFSLRELLARIKAILKRYGNEKPFAVSPVIRFSNLEIDSDTHIVKAFNKEVELTAKEFDLLKYFAENEKRVFSREKLLDRVWGIDVAIETRTVDVHIRRLREKLGKVGSYIHTLRGVGYKFEVKK</sequence>
<dbReference type="SUPFAM" id="SSF46894">
    <property type="entry name" value="C-terminal effector domain of the bipartite response regulators"/>
    <property type="match status" value="1"/>
</dbReference>
<dbReference type="Pfam" id="PF00072">
    <property type="entry name" value="Response_reg"/>
    <property type="match status" value="1"/>
</dbReference>
<keyword evidence="4 7" id="KW-0238">DNA-binding</keyword>
<dbReference type="SMART" id="SM00448">
    <property type="entry name" value="REC"/>
    <property type="match status" value="1"/>
</dbReference>
<dbReference type="InterPro" id="IPR036388">
    <property type="entry name" value="WH-like_DNA-bd_sf"/>
</dbReference>
<feature type="domain" description="OmpR/PhoB-type" evidence="9">
    <location>
        <begin position="131"/>
        <end position="227"/>
    </location>
</feature>
<gene>
    <name evidence="10" type="ORF">A2310_06805</name>
</gene>
<dbReference type="GO" id="GO:0000976">
    <property type="term" value="F:transcription cis-regulatory region binding"/>
    <property type="evidence" value="ECO:0007669"/>
    <property type="project" value="TreeGrafter"/>
</dbReference>
<name>A0A1F4STD8_UNCSA</name>
<evidence type="ECO:0000256" key="6">
    <source>
        <dbReference type="PROSITE-ProRule" id="PRU00169"/>
    </source>
</evidence>
<keyword evidence="2" id="KW-0902">Two-component regulatory system</keyword>
<dbReference type="GO" id="GO:0032993">
    <property type="term" value="C:protein-DNA complex"/>
    <property type="evidence" value="ECO:0007669"/>
    <property type="project" value="TreeGrafter"/>
</dbReference>
<proteinExistence type="predicted"/>
<evidence type="ECO:0000256" key="3">
    <source>
        <dbReference type="ARBA" id="ARBA00023015"/>
    </source>
</evidence>
<evidence type="ECO:0000259" key="9">
    <source>
        <dbReference type="PROSITE" id="PS51755"/>
    </source>
</evidence>
<dbReference type="CDD" id="cd00383">
    <property type="entry name" value="trans_reg_C"/>
    <property type="match status" value="1"/>
</dbReference>
<dbReference type="FunFam" id="3.40.50.2300:FF:000001">
    <property type="entry name" value="DNA-binding response regulator PhoB"/>
    <property type="match status" value="1"/>
</dbReference>
<dbReference type="Gene3D" id="1.10.10.10">
    <property type="entry name" value="Winged helix-like DNA-binding domain superfamily/Winged helix DNA-binding domain"/>
    <property type="match status" value="1"/>
</dbReference>
<evidence type="ECO:0000313" key="11">
    <source>
        <dbReference type="Proteomes" id="UP000178417"/>
    </source>
</evidence>
<keyword evidence="3" id="KW-0805">Transcription regulation</keyword>
<protein>
    <submittedName>
        <fullName evidence="10">DNA-binding response regulator</fullName>
    </submittedName>
</protein>
<keyword evidence="5" id="KW-0804">Transcription</keyword>
<dbReference type="SUPFAM" id="SSF52172">
    <property type="entry name" value="CheY-like"/>
    <property type="match status" value="1"/>
</dbReference>
<dbReference type="GO" id="GO:0006355">
    <property type="term" value="P:regulation of DNA-templated transcription"/>
    <property type="evidence" value="ECO:0007669"/>
    <property type="project" value="InterPro"/>
</dbReference>
<dbReference type="PANTHER" id="PTHR48111">
    <property type="entry name" value="REGULATOR OF RPOS"/>
    <property type="match status" value="1"/>
</dbReference>
<dbReference type="Proteomes" id="UP000178417">
    <property type="component" value="Unassembled WGS sequence"/>
</dbReference>
<dbReference type="GO" id="GO:0000156">
    <property type="term" value="F:phosphorelay response regulator activity"/>
    <property type="evidence" value="ECO:0007669"/>
    <property type="project" value="TreeGrafter"/>
</dbReference>
<organism evidence="10 11">
    <name type="scientific">candidate division WOR-1 bacterium RIFOXYB2_FULL_37_13</name>
    <dbReference type="NCBI Taxonomy" id="1802579"/>
    <lineage>
        <taxon>Bacteria</taxon>
        <taxon>Bacillati</taxon>
        <taxon>Saganbacteria</taxon>
    </lineage>
</organism>
<evidence type="ECO:0000256" key="4">
    <source>
        <dbReference type="ARBA" id="ARBA00023125"/>
    </source>
</evidence>
<dbReference type="PANTHER" id="PTHR48111:SF40">
    <property type="entry name" value="PHOSPHATE REGULON TRANSCRIPTIONAL REGULATORY PROTEIN PHOB"/>
    <property type="match status" value="1"/>
</dbReference>
<dbReference type="AlphaFoldDB" id="A0A1F4STD8"/>
<dbReference type="SMART" id="SM00862">
    <property type="entry name" value="Trans_reg_C"/>
    <property type="match status" value="1"/>
</dbReference>
<dbReference type="PROSITE" id="PS50110">
    <property type="entry name" value="RESPONSE_REGULATORY"/>
    <property type="match status" value="1"/>
</dbReference>
<dbReference type="Pfam" id="PF00486">
    <property type="entry name" value="Trans_reg_C"/>
    <property type="match status" value="1"/>
</dbReference>
<evidence type="ECO:0000256" key="2">
    <source>
        <dbReference type="ARBA" id="ARBA00023012"/>
    </source>
</evidence>
<dbReference type="Gene3D" id="6.10.250.690">
    <property type="match status" value="1"/>
</dbReference>
<keyword evidence="1 6" id="KW-0597">Phosphoprotein</keyword>
<dbReference type="STRING" id="1802579.A2310_06805"/>
<comment type="caution">
    <text evidence="10">The sequence shown here is derived from an EMBL/GenBank/DDBJ whole genome shotgun (WGS) entry which is preliminary data.</text>
</comment>
<accession>A0A1F4STD8</accession>
<dbReference type="InterPro" id="IPR001789">
    <property type="entry name" value="Sig_transdc_resp-reg_receiver"/>
</dbReference>
<dbReference type="InterPro" id="IPR001867">
    <property type="entry name" value="OmpR/PhoB-type_DNA-bd"/>
</dbReference>
<dbReference type="PROSITE" id="PS51755">
    <property type="entry name" value="OMPR_PHOB"/>
    <property type="match status" value="1"/>
</dbReference>
<feature type="DNA-binding region" description="OmpR/PhoB-type" evidence="7">
    <location>
        <begin position="131"/>
        <end position="227"/>
    </location>
</feature>
<evidence type="ECO:0000256" key="7">
    <source>
        <dbReference type="PROSITE-ProRule" id="PRU01091"/>
    </source>
</evidence>
<evidence type="ECO:0000256" key="5">
    <source>
        <dbReference type="ARBA" id="ARBA00023163"/>
    </source>
</evidence>
<evidence type="ECO:0000313" key="10">
    <source>
        <dbReference type="EMBL" id="OGC23712.1"/>
    </source>
</evidence>
<evidence type="ECO:0000256" key="1">
    <source>
        <dbReference type="ARBA" id="ARBA00022553"/>
    </source>
</evidence>
<dbReference type="InterPro" id="IPR016032">
    <property type="entry name" value="Sig_transdc_resp-reg_C-effctor"/>
</dbReference>
<reference evidence="10 11" key="1">
    <citation type="journal article" date="2016" name="Nat. Commun.">
        <title>Thousands of microbial genomes shed light on interconnected biogeochemical processes in an aquifer system.</title>
        <authorList>
            <person name="Anantharaman K."/>
            <person name="Brown C.T."/>
            <person name="Hug L.A."/>
            <person name="Sharon I."/>
            <person name="Castelle C.J."/>
            <person name="Probst A.J."/>
            <person name="Thomas B.C."/>
            <person name="Singh A."/>
            <person name="Wilkins M.J."/>
            <person name="Karaoz U."/>
            <person name="Brodie E.L."/>
            <person name="Williams K.H."/>
            <person name="Hubbard S.S."/>
            <person name="Banfield J.F."/>
        </authorList>
    </citation>
    <scope>NUCLEOTIDE SEQUENCE [LARGE SCALE GENOMIC DNA]</scope>
</reference>
<feature type="modified residue" description="4-aspartylphosphate" evidence="6">
    <location>
        <position position="52"/>
    </location>
</feature>